<dbReference type="AlphaFoldDB" id="A0A482VG66"/>
<accession>A0A482VG66</accession>
<evidence type="ECO:0000313" key="2">
    <source>
        <dbReference type="Proteomes" id="UP000292052"/>
    </source>
</evidence>
<protein>
    <submittedName>
        <fullName evidence="1">Uncharacterized protein</fullName>
    </submittedName>
</protein>
<comment type="caution">
    <text evidence="1">The sequence shown here is derived from an EMBL/GenBank/DDBJ whole genome shotgun (WGS) entry which is preliminary data.</text>
</comment>
<sequence length="43" mass="5136">MRQLWKIRKRTEFRVGKRRRVGKLLPRNLMLIQSGTSCVLVPN</sequence>
<keyword evidence="2" id="KW-1185">Reference proteome</keyword>
<gene>
    <name evidence="1" type="ORF">BDFB_015138</name>
</gene>
<reference evidence="1 2" key="1">
    <citation type="submission" date="2017-03" db="EMBL/GenBank/DDBJ databases">
        <title>Genome of the blue death feigning beetle - Asbolus verrucosus.</title>
        <authorList>
            <person name="Rider S.D."/>
        </authorList>
    </citation>
    <scope>NUCLEOTIDE SEQUENCE [LARGE SCALE GENOMIC DNA]</scope>
    <source>
        <strain evidence="1">Butters</strain>
        <tissue evidence="1">Head and leg muscle</tissue>
    </source>
</reference>
<evidence type="ECO:0000313" key="1">
    <source>
        <dbReference type="EMBL" id="RZC04993.1"/>
    </source>
</evidence>
<organism evidence="1 2">
    <name type="scientific">Asbolus verrucosus</name>
    <name type="common">Desert ironclad beetle</name>
    <dbReference type="NCBI Taxonomy" id="1661398"/>
    <lineage>
        <taxon>Eukaryota</taxon>
        <taxon>Metazoa</taxon>
        <taxon>Ecdysozoa</taxon>
        <taxon>Arthropoda</taxon>
        <taxon>Hexapoda</taxon>
        <taxon>Insecta</taxon>
        <taxon>Pterygota</taxon>
        <taxon>Neoptera</taxon>
        <taxon>Endopterygota</taxon>
        <taxon>Coleoptera</taxon>
        <taxon>Polyphaga</taxon>
        <taxon>Cucujiformia</taxon>
        <taxon>Tenebrionidae</taxon>
        <taxon>Pimeliinae</taxon>
        <taxon>Asbolus</taxon>
    </lineage>
</organism>
<dbReference type="EMBL" id="QDEB01105672">
    <property type="protein sequence ID" value="RZC04993.1"/>
    <property type="molecule type" value="Genomic_DNA"/>
</dbReference>
<proteinExistence type="predicted"/>
<name>A0A482VG66_ASBVE</name>
<dbReference type="Proteomes" id="UP000292052">
    <property type="component" value="Unassembled WGS sequence"/>
</dbReference>